<keyword evidence="2 4" id="KW-0238">DNA-binding</keyword>
<protein>
    <submittedName>
        <fullName evidence="6">TetR/AcrR family transcriptional regulator</fullName>
    </submittedName>
</protein>
<dbReference type="InterPro" id="IPR036271">
    <property type="entry name" value="Tet_transcr_reg_TetR-rel_C_sf"/>
</dbReference>
<dbReference type="PANTHER" id="PTHR47506:SF6">
    <property type="entry name" value="HTH-TYPE TRANSCRIPTIONAL REPRESSOR NEMR"/>
    <property type="match status" value="1"/>
</dbReference>
<name>A0ABW3UKE1_9BACL</name>
<evidence type="ECO:0000256" key="3">
    <source>
        <dbReference type="ARBA" id="ARBA00023163"/>
    </source>
</evidence>
<feature type="domain" description="HTH tetR-type" evidence="5">
    <location>
        <begin position="7"/>
        <end position="67"/>
    </location>
</feature>
<reference evidence="7" key="1">
    <citation type="journal article" date="2019" name="Int. J. Syst. Evol. Microbiol.">
        <title>The Global Catalogue of Microorganisms (GCM) 10K type strain sequencing project: providing services to taxonomists for standard genome sequencing and annotation.</title>
        <authorList>
            <consortium name="The Broad Institute Genomics Platform"/>
            <consortium name="The Broad Institute Genome Sequencing Center for Infectious Disease"/>
            <person name="Wu L."/>
            <person name="Ma J."/>
        </authorList>
    </citation>
    <scope>NUCLEOTIDE SEQUENCE [LARGE SCALE GENOMIC DNA]</scope>
    <source>
        <strain evidence="7">CCUG 53270</strain>
    </source>
</reference>
<dbReference type="PANTHER" id="PTHR47506">
    <property type="entry name" value="TRANSCRIPTIONAL REGULATORY PROTEIN"/>
    <property type="match status" value="1"/>
</dbReference>
<dbReference type="Pfam" id="PF00440">
    <property type="entry name" value="TetR_N"/>
    <property type="match status" value="1"/>
</dbReference>
<evidence type="ECO:0000259" key="5">
    <source>
        <dbReference type="PROSITE" id="PS50977"/>
    </source>
</evidence>
<dbReference type="SUPFAM" id="SSF46689">
    <property type="entry name" value="Homeodomain-like"/>
    <property type="match status" value="1"/>
</dbReference>
<proteinExistence type="predicted"/>
<evidence type="ECO:0000256" key="2">
    <source>
        <dbReference type="ARBA" id="ARBA00023125"/>
    </source>
</evidence>
<dbReference type="RefSeq" id="WP_345587001.1">
    <property type="nucleotide sequence ID" value="NZ_BAABJG010000006.1"/>
</dbReference>
<dbReference type="SUPFAM" id="SSF48498">
    <property type="entry name" value="Tetracyclin repressor-like, C-terminal domain"/>
    <property type="match status" value="1"/>
</dbReference>
<evidence type="ECO:0000313" key="6">
    <source>
        <dbReference type="EMBL" id="MFD1220306.1"/>
    </source>
</evidence>
<keyword evidence="1" id="KW-0805">Transcription regulation</keyword>
<dbReference type="InterPro" id="IPR009057">
    <property type="entry name" value="Homeodomain-like_sf"/>
</dbReference>
<dbReference type="PRINTS" id="PR00455">
    <property type="entry name" value="HTHTETR"/>
</dbReference>
<accession>A0ABW3UKE1</accession>
<keyword evidence="7" id="KW-1185">Reference proteome</keyword>
<feature type="DNA-binding region" description="H-T-H motif" evidence="4">
    <location>
        <begin position="30"/>
        <end position="49"/>
    </location>
</feature>
<comment type="caution">
    <text evidence="6">The sequence shown here is derived from an EMBL/GenBank/DDBJ whole genome shotgun (WGS) entry which is preliminary data.</text>
</comment>
<evidence type="ECO:0000256" key="1">
    <source>
        <dbReference type="ARBA" id="ARBA00023015"/>
    </source>
</evidence>
<organism evidence="6 7">
    <name type="scientific">Paenibacillus vulneris</name>
    <dbReference type="NCBI Taxonomy" id="1133364"/>
    <lineage>
        <taxon>Bacteria</taxon>
        <taxon>Bacillati</taxon>
        <taxon>Bacillota</taxon>
        <taxon>Bacilli</taxon>
        <taxon>Bacillales</taxon>
        <taxon>Paenibacillaceae</taxon>
        <taxon>Paenibacillus</taxon>
    </lineage>
</organism>
<dbReference type="PROSITE" id="PS50977">
    <property type="entry name" value="HTH_TETR_2"/>
    <property type="match status" value="1"/>
</dbReference>
<keyword evidence="3" id="KW-0804">Transcription</keyword>
<dbReference type="Gene3D" id="1.10.357.10">
    <property type="entry name" value="Tetracycline Repressor, domain 2"/>
    <property type="match status" value="1"/>
</dbReference>
<gene>
    <name evidence="6" type="ORF">ACFQ4B_09250</name>
</gene>
<dbReference type="InterPro" id="IPR001647">
    <property type="entry name" value="HTH_TetR"/>
</dbReference>
<dbReference type="Proteomes" id="UP001597180">
    <property type="component" value="Unassembled WGS sequence"/>
</dbReference>
<dbReference type="EMBL" id="JBHTLU010000013">
    <property type="protein sequence ID" value="MFD1220306.1"/>
    <property type="molecule type" value="Genomic_DNA"/>
</dbReference>
<evidence type="ECO:0000256" key="4">
    <source>
        <dbReference type="PROSITE-ProRule" id="PRU00335"/>
    </source>
</evidence>
<sequence>MQDKSMNASLRKLLDIAEEMILEKGCRATTLQEIADRGGLTKGAIYHYVKSKDELFGLILEAGIETTNQRFYESVARVPEEEKELEAPLDTLTGRLGNLNRADNAANLIFIYLLSQKDKPAVASILSRYYESAVQASKKWIEFGQQHGVIPSHIDAEKTARMFALFKNGLQVQHILSPDRSEISDKDIYEFMLHALGGGRTQESDNPAGRK</sequence>
<evidence type="ECO:0000313" key="7">
    <source>
        <dbReference type="Proteomes" id="UP001597180"/>
    </source>
</evidence>